<proteinExistence type="predicted"/>
<dbReference type="EMBL" id="JBGNUJ010000010">
    <property type="protein sequence ID" value="KAL3954728.1"/>
    <property type="molecule type" value="Genomic_DNA"/>
</dbReference>
<name>A0ACC4DHE6_PURLI</name>
<organism evidence="1 2">
    <name type="scientific">Purpureocillium lilacinum</name>
    <name type="common">Paecilomyces lilacinus</name>
    <dbReference type="NCBI Taxonomy" id="33203"/>
    <lineage>
        <taxon>Eukaryota</taxon>
        <taxon>Fungi</taxon>
        <taxon>Dikarya</taxon>
        <taxon>Ascomycota</taxon>
        <taxon>Pezizomycotina</taxon>
        <taxon>Sordariomycetes</taxon>
        <taxon>Hypocreomycetidae</taxon>
        <taxon>Hypocreales</taxon>
        <taxon>Ophiocordycipitaceae</taxon>
        <taxon>Purpureocillium</taxon>
    </lineage>
</organism>
<keyword evidence="2" id="KW-1185">Reference proteome</keyword>
<evidence type="ECO:0000313" key="1">
    <source>
        <dbReference type="EMBL" id="KAL3954728.1"/>
    </source>
</evidence>
<gene>
    <name evidence="1" type="ORF">ACCO45_010291</name>
</gene>
<protein>
    <submittedName>
        <fullName evidence="1">Uncharacterized protein</fullName>
    </submittedName>
</protein>
<dbReference type="Proteomes" id="UP001638806">
    <property type="component" value="Unassembled WGS sequence"/>
</dbReference>
<reference evidence="1" key="1">
    <citation type="submission" date="2024-12" db="EMBL/GenBank/DDBJ databases">
        <title>Comparative genomics and development of molecular markers within Purpureocillium lilacinum and among Purpureocillium species.</title>
        <authorList>
            <person name="Yeh Z.-Y."/>
            <person name="Ni N.-T."/>
            <person name="Lo P.-H."/>
            <person name="Mushyakhwo K."/>
            <person name="Lin C.-F."/>
            <person name="Nai Y.-S."/>
        </authorList>
    </citation>
    <scope>NUCLEOTIDE SEQUENCE</scope>
    <source>
        <strain evidence="1">NCHU-NPUST-175</strain>
    </source>
</reference>
<accession>A0ACC4DHE6</accession>
<comment type="caution">
    <text evidence="1">The sequence shown here is derived from an EMBL/GenBank/DDBJ whole genome shotgun (WGS) entry which is preliminary data.</text>
</comment>
<sequence length="176" mass="19303">MKTLFMQKTKTTKTLGDDDPVLNLRVLRHHLFPILLIAPSGGFPFIDPDAFAVPSRPCRRSLCPSTRDELPSRCSPVDTLTASPRASDRPPALSRSSRNERANPDPLPPRALLSMIRFCLLLEGDSSTSPPTTPSEQALFLPKHCRSFPSSCCGTRPSVDQAPRRNARGLDGSRKA</sequence>
<evidence type="ECO:0000313" key="2">
    <source>
        <dbReference type="Proteomes" id="UP001638806"/>
    </source>
</evidence>